<dbReference type="Proteomes" id="UP000032232">
    <property type="component" value="Unassembled WGS sequence"/>
</dbReference>
<accession>A0A0D1CNS4</accession>
<reference evidence="1 2" key="1">
    <citation type="submission" date="2015-02" db="EMBL/GenBank/DDBJ databases">
        <title>Genome Sequence of Jannaschia aquimarina DSM28248, a member of the Roseobacter clade.</title>
        <authorList>
            <person name="Voget S."/>
            <person name="Daniel R."/>
        </authorList>
    </citation>
    <scope>NUCLEOTIDE SEQUENCE [LARGE SCALE GENOMIC DNA]</scope>
    <source>
        <strain evidence="1 2">GSW-M26</strain>
    </source>
</reference>
<dbReference type="STRING" id="935700.jaqu_18510"/>
<organism evidence="1 2">
    <name type="scientific">Jannaschia aquimarina</name>
    <dbReference type="NCBI Taxonomy" id="935700"/>
    <lineage>
        <taxon>Bacteria</taxon>
        <taxon>Pseudomonadati</taxon>
        <taxon>Pseudomonadota</taxon>
        <taxon>Alphaproteobacteria</taxon>
        <taxon>Rhodobacterales</taxon>
        <taxon>Roseobacteraceae</taxon>
        <taxon>Jannaschia</taxon>
    </lineage>
</organism>
<comment type="caution">
    <text evidence="1">The sequence shown here is derived from an EMBL/GenBank/DDBJ whole genome shotgun (WGS) entry which is preliminary data.</text>
</comment>
<gene>
    <name evidence="1" type="ORF">jaqu_18510</name>
</gene>
<dbReference type="PATRIC" id="fig|935700.4.peg.1919"/>
<keyword evidence="2" id="KW-1185">Reference proteome</keyword>
<protein>
    <submittedName>
        <fullName evidence="1">Uncharacterized protein</fullName>
    </submittedName>
</protein>
<dbReference type="RefSeq" id="WP_043918683.1">
    <property type="nucleotide sequence ID" value="NZ_FZPF01000005.1"/>
</dbReference>
<dbReference type="AlphaFoldDB" id="A0A0D1CNS4"/>
<dbReference type="OrthoDB" id="7652274at2"/>
<proteinExistence type="predicted"/>
<sequence length="76" mass="8620">MARENKTTTQSPNAPDFLAWHVTNRSEKSFWNKVGAAWAHKDGQGYTLQLETCPINGRIVLRLPLDDTPPQKEEGR</sequence>
<evidence type="ECO:0000313" key="1">
    <source>
        <dbReference type="EMBL" id="KIT16367.1"/>
    </source>
</evidence>
<dbReference type="EMBL" id="JYFE01000035">
    <property type="protein sequence ID" value="KIT16367.1"/>
    <property type="molecule type" value="Genomic_DNA"/>
</dbReference>
<evidence type="ECO:0000313" key="2">
    <source>
        <dbReference type="Proteomes" id="UP000032232"/>
    </source>
</evidence>
<name>A0A0D1CNS4_9RHOB</name>